<dbReference type="EMBL" id="JAHQIW010004432">
    <property type="protein sequence ID" value="KAJ1362407.1"/>
    <property type="molecule type" value="Genomic_DNA"/>
</dbReference>
<reference evidence="1" key="1">
    <citation type="submission" date="2021-06" db="EMBL/GenBank/DDBJ databases">
        <title>Parelaphostrongylus tenuis whole genome reference sequence.</title>
        <authorList>
            <person name="Garwood T.J."/>
            <person name="Larsen P.A."/>
            <person name="Fountain-Jones N.M."/>
            <person name="Garbe J.R."/>
            <person name="Macchietto M.G."/>
            <person name="Kania S.A."/>
            <person name="Gerhold R.W."/>
            <person name="Richards J.E."/>
            <person name="Wolf T.M."/>
        </authorList>
    </citation>
    <scope>NUCLEOTIDE SEQUENCE</scope>
    <source>
        <strain evidence="1">MNPRO001-30</strain>
        <tissue evidence="1">Meninges</tissue>
    </source>
</reference>
<proteinExistence type="predicted"/>
<protein>
    <submittedName>
        <fullName evidence="1">Uncharacterized protein</fullName>
    </submittedName>
</protein>
<evidence type="ECO:0000313" key="1">
    <source>
        <dbReference type="EMBL" id="KAJ1362407.1"/>
    </source>
</evidence>
<accession>A0AAD5N5Q6</accession>
<organism evidence="1 2">
    <name type="scientific">Parelaphostrongylus tenuis</name>
    <name type="common">Meningeal worm</name>
    <dbReference type="NCBI Taxonomy" id="148309"/>
    <lineage>
        <taxon>Eukaryota</taxon>
        <taxon>Metazoa</taxon>
        <taxon>Ecdysozoa</taxon>
        <taxon>Nematoda</taxon>
        <taxon>Chromadorea</taxon>
        <taxon>Rhabditida</taxon>
        <taxon>Rhabditina</taxon>
        <taxon>Rhabditomorpha</taxon>
        <taxon>Strongyloidea</taxon>
        <taxon>Metastrongylidae</taxon>
        <taxon>Parelaphostrongylus</taxon>
    </lineage>
</organism>
<comment type="caution">
    <text evidence="1">The sequence shown here is derived from an EMBL/GenBank/DDBJ whole genome shotgun (WGS) entry which is preliminary data.</text>
</comment>
<evidence type="ECO:0000313" key="2">
    <source>
        <dbReference type="Proteomes" id="UP001196413"/>
    </source>
</evidence>
<keyword evidence="2" id="KW-1185">Reference proteome</keyword>
<name>A0AAD5N5Q6_PARTN</name>
<dbReference type="AlphaFoldDB" id="A0AAD5N5Q6"/>
<gene>
    <name evidence="1" type="ORF">KIN20_021940</name>
</gene>
<dbReference type="Proteomes" id="UP001196413">
    <property type="component" value="Unassembled WGS sequence"/>
</dbReference>
<sequence length="73" mass="8328">MNEGIAPTKLSRHQREVMLKRKTISIKWKFPLLKECTLWAFTSAGFLMSIAYLDPRNIESDLQSGAKAQFKVG</sequence>